<protein>
    <submittedName>
        <fullName evidence="7">Putative RDD family membrane protein YckC</fullName>
    </submittedName>
</protein>
<evidence type="ECO:0000313" key="8">
    <source>
        <dbReference type="Proteomes" id="UP000295662"/>
    </source>
</evidence>
<comment type="caution">
    <text evidence="7">The sequence shown here is derived from an EMBL/GenBank/DDBJ whole genome shotgun (WGS) entry which is preliminary data.</text>
</comment>
<evidence type="ECO:0000256" key="4">
    <source>
        <dbReference type="ARBA" id="ARBA00023136"/>
    </source>
</evidence>
<gene>
    <name evidence="7" type="ORF">EI77_04543</name>
</gene>
<accession>A0A4R7RIN7</accession>
<evidence type="ECO:0000256" key="3">
    <source>
        <dbReference type="ARBA" id="ARBA00022989"/>
    </source>
</evidence>
<dbReference type="GO" id="GO:0016020">
    <property type="term" value="C:membrane"/>
    <property type="evidence" value="ECO:0007669"/>
    <property type="project" value="UniProtKB-SubCell"/>
</dbReference>
<name>A0A4R7RIN7_9BACT</name>
<evidence type="ECO:0000256" key="5">
    <source>
        <dbReference type="SAM" id="Phobius"/>
    </source>
</evidence>
<organism evidence="7 8">
    <name type="scientific">Prosthecobacter fusiformis</name>
    <dbReference type="NCBI Taxonomy" id="48464"/>
    <lineage>
        <taxon>Bacteria</taxon>
        <taxon>Pseudomonadati</taxon>
        <taxon>Verrucomicrobiota</taxon>
        <taxon>Verrucomicrobiia</taxon>
        <taxon>Verrucomicrobiales</taxon>
        <taxon>Verrucomicrobiaceae</taxon>
        <taxon>Prosthecobacter</taxon>
    </lineage>
</organism>
<dbReference type="OrthoDB" id="9787732at2"/>
<evidence type="ECO:0000259" key="6">
    <source>
        <dbReference type="Pfam" id="PF06271"/>
    </source>
</evidence>
<feature type="transmembrane region" description="Helical" evidence="5">
    <location>
        <begin position="33"/>
        <end position="56"/>
    </location>
</feature>
<dbReference type="EMBL" id="SOCA01000016">
    <property type="protein sequence ID" value="TDU63121.1"/>
    <property type="molecule type" value="Genomic_DNA"/>
</dbReference>
<dbReference type="Pfam" id="PF06271">
    <property type="entry name" value="RDD"/>
    <property type="match status" value="1"/>
</dbReference>
<keyword evidence="8" id="KW-1185">Reference proteome</keyword>
<dbReference type="InterPro" id="IPR010432">
    <property type="entry name" value="RDD"/>
</dbReference>
<keyword evidence="2 5" id="KW-0812">Transmembrane</keyword>
<evidence type="ECO:0000256" key="2">
    <source>
        <dbReference type="ARBA" id="ARBA00022692"/>
    </source>
</evidence>
<reference evidence="7 8" key="1">
    <citation type="submission" date="2019-03" db="EMBL/GenBank/DDBJ databases">
        <title>Genomic Encyclopedia of Archaeal and Bacterial Type Strains, Phase II (KMG-II): from individual species to whole genera.</title>
        <authorList>
            <person name="Goeker M."/>
        </authorList>
    </citation>
    <scope>NUCLEOTIDE SEQUENCE [LARGE SCALE GENOMIC DNA]</scope>
    <source>
        <strain evidence="7 8">ATCC 25309</strain>
    </source>
</reference>
<dbReference type="AlphaFoldDB" id="A0A4R7RIN7"/>
<evidence type="ECO:0000313" key="7">
    <source>
        <dbReference type="EMBL" id="TDU63121.1"/>
    </source>
</evidence>
<dbReference type="Proteomes" id="UP000295662">
    <property type="component" value="Unassembled WGS sequence"/>
</dbReference>
<evidence type="ECO:0000256" key="1">
    <source>
        <dbReference type="ARBA" id="ARBA00004141"/>
    </source>
</evidence>
<keyword evidence="4 5" id="KW-0472">Membrane</keyword>
<dbReference type="PANTHER" id="PTHR38480">
    <property type="entry name" value="SLR0254 PROTEIN"/>
    <property type="match status" value="1"/>
</dbReference>
<sequence length="240" mass="26157">MAALPPADTLQPVELADGVEIHLRVAGPGPRSVAWLVDLIIFILTLIAIIIVLGVLTSSLGDKTVQGILLLCMFVLGWFYNVFFEMGKRAATPGQRMMKLKVASVSGAPVRLPQSIIRNLLRVIDFMPGFYLFGLTCCLFTQRFQRLGDLVADTVVVYAEPVLVKKATHAVNALPLPPPVPLSRVEQAALLQFLERAPQWSDARKTELTDLLEPLTGETGIAGLRQACGMGLWIQKGGQE</sequence>
<proteinExistence type="predicted"/>
<feature type="domain" description="RDD" evidence="6">
    <location>
        <begin position="25"/>
        <end position="152"/>
    </location>
</feature>
<dbReference type="RefSeq" id="WP_133797499.1">
    <property type="nucleotide sequence ID" value="NZ_SOCA01000016.1"/>
</dbReference>
<dbReference type="PANTHER" id="PTHR38480:SF1">
    <property type="entry name" value="SLR0254 PROTEIN"/>
    <property type="match status" value="1"/>
</dbReference>
<comment type="subcellular location">
    <subcellularLocation>
        <location evidence="1">Membrane</location>
        <topology evidence="1">Multi-pass membrane protein</topology>
    </subcellularLocation>
</comment>
<feature type="transmembrane region" description="Helical" evidence="5">
    <location>
        <begin position="68"/>
        <end position="84"/>
    </location>
</feature>
<keyword evidence="3 5" id="KW-1133">Transmembrane helix</keyword>